<evidence type="ECO:0000256" key="1">
    <source>
        <dbReference type="ARBA" id="ARBA00023125"/>
    </source>
</evidence>
<dbReference type="PROSITE" id="PS50943">
    <property type="entry name" value="HTH_CROC1"/>
    <property type="match status" value="1"/>
</dbReference>
<dbReference type="InterPro" id="IPR010982">
    <property type="entry name" value="Lambda_DNA-bd_dom_sf"/>
</dbReference>
<dbReference type="Pfam" id="PF01381">
    <property type="entry name" value="HTH_3"/>
    <property type="match status" value="1"/>
</dbReference>
<protein>
    <submittedName>
        <fullName evidence="3">Helix-turn-helix transcriptional regulator</fullName>
    </submittedName>
</protein>
<proteinExistence type="predicted"/>
<dbReference type="PANTHER" id="PTHR46797:SF1">
    <property type="entry name" value="METHYLPHOSPHONATE SYNTHASE"/>
    <property type="match status" value="1"/>
</dbReference>
<dbReference type="InterPro" id="IPR001387">
    <property type="entry name" value="Cro/C1-type_HTH"/>
</dbReference>
<dbReference type="InterPro" id="IPR050807">
    <property type="entry name" value="TransReg_Diox_bact_type"/>
</dbReference>
<evidence type="ECO:0000313" key="4">
    <source>
        <dbReference type="Proteomes" id="UP000295735"/>
    </source>
</evidence>
<dbReference type="RefSeq" id="WP_149458027.1">
    <property type="nucleotide sequence ID" value="NZ_SCWC02000001.1"/>
</dbReference>
<evidence type="ECO:0000313" key="3">
    <source>
        <dbReference type="EMBL" id="KAA1042475.1"/>
    </source>
</evidence>
<dbReference type="SUPFAM" id="SSF47413">
    <property type="entry name" value="lambda repressor-like DNA-binding domains"/>
    <property type="match status" value="1"/>
</dbReference>
<reference evidence="3 4" key="1">
    <citation type="submission" date="2019-09" db="EMBL/GenBank/DDBJ databases">
        <authorList>
            <person name="Mazhar S."/>
            <person name="Altermann E."/>
            <person name="Hill C."/>
            <person name="Mcauliffe O."/>
        </authorList>
    </citation>
    <scope>NUCLEOTIDE SEQUENCE [LARGE SCALE GENOMIC DNA]</scope>
    <source>
        <strain evidence="3 4">ATCC 51831</strain>
    </source>
</reference>
<dbReference type="CDD" id="cd00093">
    <property type="entry name" value="HTH_XRE"/>
    <property type="match status" value="1"/>
</dbReference>
<dbReference type="SMART" id="SM00530">
    <property type="entry name" value="HTH_XRE"/>
    <property type="match status" value="1"/>
</dbReference>
<name>A0ABQ6RB79_9STAP</name>
<organism evidence="3 4">
    <name type="scientific">Macrococcus equipercicus</name>
    <dbReference type="NCBI Taxonomy" id="69967"/>
    <lineage>
        <taxon>Bacteria</taxon>
        <taxon>Bacillati</taxon>
        <taxon>Bacillota</taxon>
        <taxon>Bacilli</taxon>
        <taxon>Bacillales</taxon>
        <taxon>Staphylococcaceae</taxon>
        <taxon>Macrococcus</taxon>
    </lineage>
</organism>
<keyword evidence="4" id="KW-1185">Reference proteome</keyword>
<dbReference type="Proteomes" id="UP000295735">
    <property type="component" value="Unassembled WGS sequence"/>
</dbReference>
<dbReference type="EMBL" id="SCWC02000001">
    <property type="protein sequence ID" value="KAA1042475.1"/>
    <property type="molecule type" value="Genomic_DNA"/>
</dbReference>
<evidence type="ECO:0000259" key="2">
    <source>
        <dbReference type="PROSITE" id="PS50943"/>
    </source>
</evidence>
<gene>
    <name evidence="3" type="ORF">ERX35_000925</name>
</gene>
<keyword evidence="1" id="KW-0238">DNA-binding</keyword>
<dbReference type="Gene3D" id="1.10.260.40">
    <property type="entry name" value="lambda repressor-like DNA-binding domains"/>
    <property type="match status" value="1"/>
</dbReference>
<dbReference type="PANTHER" id="PTHR46797">
    <property type="entry name" value="HTH-TYPE TRANSCRIPTIONAL REGULATOR"/>
    <property type="match status" value="1"/>
</dbReference>
<accession>A0ABQ6RB79</accession>
<sequence length="74" mass="8681">MMQPIISQRLKAERLNLKLTQKQFSEKIGISRSYYSDIENGRAIPSVKVLFLLNDFIPIFLNINDADRRQKEVK</sequence>
<feature type="domain" description="HTH cro/C1-type" evidence="2">
    <location>
        <begin position="10"/>
        <end position="53"/>
    </location>
</feature>
<comment type="caution">
    <text evidence="3">The sequence shown here is derived from an EMBL/GenBank/DDBJ whole genome shotgun (WGS) entry which is preliminary data.</text>
</comment>